<dbReference type="InterPro" id="IPR053168">
    <property type="entry name" value="Glutamic_endopeptidase"/>
</dbReference>
<evidence type="ECO:0000259" key="1">
    <source>
        <dbReference type="PROSITE" id="PS52045"/>
    </source>
</evidence>
<proteinExistence type="predicted"/>
<gene>
    <name evidence="2" type="ORF">MKW98_014938</name>
</gene>
<feature type="domain" description="Neprosin PEP catalytic" evidence="1">
    <location>
        <begin position="69"/>
        <end position="326"/>
    </location>
</feature>
<name>A0AAD4SPB3_9MAGN</name>
<sequence>MVPISIPEEKTSSNNVSSSIFRRPEIDNGLQNERCPPGSVPIRRTTKEELVHARYLLQQKNNSIHTNRYTQSPMYYHFVSVEEENKEGKPYYGSVAWMSVHGFELNHDQITTAQIWIQNGPAENINSIEVGWFIYPELYGNSFTRTFGYWTADGYNQTGCFNMFCPGFIQVSKRSYLGQQILPLSEEYGGKVFVKTYKVFRDPETGNWWFISNHEAIGYWPKEIFTHLTDNASIMRYGGIAGNKPQAPAPPMGNTYLPQLHDYSKTAFMMRLQYVDEKGEAFNINPDNIQTKRNTTLDQYDILFAGNVGGEYDITMAYGGPGVYVSGEPPAG</sequence>
<dbReference type="InterPro" id="IPR004314">
    <property type="entry name" value="Neprosin"/>
</dbReference>
<dbReference type="Gene3D" id="3.90.1320.10">
    <property type="entry name" value="Outer-capsid protein sigma 3, large lobe"/>
    <property type="match status" value="1"/>
</dbReference>
<dbReference type="EMBL" id="JAJJMB010009331">
    <property type="protein sequence ID" value="KAI3914331.1"/>
    <property type="molecule type" value="Genomic_DNA"/>
</dbReference>
<dbReference type="AlphaFoldDB" id="A0AAD4SPB3"/>
<dbReference type="PANTHER" id="PTHR31589">
    <property type="entry name" value="PROTEIN, PUTATIVE (DUF239)-RELATED-RELATED"/>
    <property type="match status" value="1"/>
</dbReference>
<accession>A0AAD4SPB3</accession>
<organism evidence="2 3">
    <name type="scientific">Papaver atlanticum</name>
    <dbReference type="NCBI Taxonomy" id="357466"/>
    <lineage>
        <taxon>Eukaryota</taxon>
        <taxon>Viridiplantae</taxon>
        <taxon>Streptophyta</taxon>
        <taxon>Embryophyta</taxon>
        <taxon>Tracheophyta</taxon>
        <taxon>Spermatophyta</taxon>
        <taxon>Magnoliopsida</taxon>
        <taxon>Ranunculales</taxon>
        <taxon>Papaveraceae</taxon>
        <taxon>Papaveroideae</taxon>
        <taxon>Papaver</taxon>
    </lineage>
</organism>
<evidence type="ECO:0000313" key="2">
    <source>
        <dbReference type="EMBL" id="KAI3914331.1"/>
    </source>
</evidence>
<evidence type="ECO:0000313" key="3">
    <source>
        <dbReference type="Proteomes" id="UP001202328"/>
    </source>
</evidence>
<dbReference type="PROSITE" id="PS52045">
    <property type="entry name" value="NEPROSIN_PEP_CD"/>
    <property type="match status" value="1"/>
</dbReference>
<dbReference type="PANTHER" id="PTHR31589:SF233">
    <property type="entry name" value="PROTEIN, PUTATIVE (DUF239)-RELATED"/>
    <property type="match status" value="1"/>
</dbReference>
<protein>
    <recommendedName>
        <fullName evidence="1">Neprosin PEP catalytic domain-containing protein</fullName>
    </recommendedName>
</protein>
<keyword evidence="3" id="KW-1185">Reference proteome</keyword>
<comment type="caution">
    <text evidence="2">The sequence shown here is derived from an EMBL/GenBank/DDBJ whole genome shotgun (WGS) entry which is preliminary data.</text>
</comment>
<dbReference type="Proteomes" id="UP001202328">
    <property type="component" value="Unassembled WGS sequence"/>
</dbReference>
<dbReference type="Pfam" id="PF03080">
    <property type="entry name" value="Neprosin"/>
    <property type="match status" value="1"/>
</dbReference>
<reference evidence="2" key="1">
    <citation type="submission" date="2022-04" db="EMBL/GenBank/DDBJ databases">
        <title>A functionally conserved STORR gene fusion in Papaver species that diverged 16.8 million years ago.</title>
        <authorList>
            <person name="Catania T."/>
        </authorList>
    </citation>
    <scope>NUCLEOTIDE SEQUENCE</scope>
    <source>
        <strain evidence="2">S-188037</strain>
    </source>
</reference>